<proteinExistence type="predicted"/>
<protein>
    <submittedName>
        <fullName evidence="2">Uncharacterized protein</fullName>
    </submittedName>
</protein>
<dbReference type="Pfam" id="PF14022">
    <property type="entry name" value="DUF4238"/>
    <property type="match status" value="1"/>
</dbReference>
<dbReference type="AlphaFoldDB" id="A0A8H5B609"/>
<dbReference type="InterPro" id="IPR025332">
    <property type="entry name" value="DUF4238"/>
</dbReference>
<name>A0A8H5B609_9AGAR</name>
<dbReference type="Proteomes" id="UP000567179">
    <property type="component" value="Unassembled WGS sequence"/>
</dbReference>
<accession>A0A8H5B609</accession>
<sequence length="663" mass="74932">MSVIGPPARGKVKDQYQHAIPQFILRNFESNPVTFRCTIGTSTRSFSLEINPILSPRNSRERKIVTFLARVKDGKHLDTIHYYDLNTGVLSNPPISRVYGKLNMYRDTAHNTNVDHIEQKLAGLENDAAAVMKTIHTNIHSGAFTISRLELYTLRKFLFLMHYRHDAMSTRYFQEENPTNARLTAWIRKYKQVHQLSTVVDIWRHGLAYYLDTAHQTILTRGEDIRARYGADKFHQMLAQGVDPDLEEKWFAVDYESQANSYVLGVWEAAVGSEFVLGGNAFGLWEGRIHGTPGAHKIYVMSPRIAIVLRHHVLLREATYDDPAVLTSCLSDIEIGQPDIQYFLEQKVAEIQLKNEWTVEERMKYRRSPKAQKDTFTIPITKLTEAETYAVNEIVMMNANVHLDGAITYGSPSVMLKTLERYMNAQNTFIGLKKALYRPLLQELLKMDLLSPGSSNGTFDFGTPEIHSDSETDLQLSLLLRMMVVSGGIEFTSRYSRAYLVYHMATMASSLTNPVTREIRKMVDEAIKTLSPYSVAPTNASIPTSSRMATASLPTPPSSPTHISPRKSTPSRQVVIPFNQPSSSKHTAKMTLIESLSKEDSDLFFARFGAEVDKLDVGEYTNDLLGNIVYEAAMIGIAQWMAETRPDVLSTFFKPLLKAAEVW</sequence>
<organism evidence="2 3">
    <name type="scientific">Psilocybe cf. subviscida</name>
    <dbReference type="NCBI Taxonomy" id="2480587"/>
    <lineage>
        <taxon>Eukaryota</taxon>
        <taxon>Fungi</taxon>
        <taxon>Dikarya</taxon>
        <taxon>Basidiomycota</taxon>
        <taxon>Agaricomycotina</taxon>
        <taxon>Agaricomycetes</taxon>
        <taxon>Agaricomycetidae</taxon>
        <taxon>Agaricales</taxon>
        <taxon>Agaricineae</taxon>
        <taxon>Strophariaceae</taxon>
        <taxon>Psilocybe</taxon>
    </lineage>
</organism>
<evidence type="ECO:0000313" key="3">
    <source>
        <dbReference type="Proteomes" id="UP000567179"/>
    </source>
</evidence>
<feature type="region of interest" description="Disordered" evidence="1">
    <location>
        <begin position="546"/>
        <end position="572"/>
    </location>
</feature>
<dbReference type="EMBL" id="JAACJJ010000042">
    <property type="protein sequence ID" value="KAF5316372.1"/>
    <property type="molecule type" value="Genomic_DNA"/>
</dbReference>
<keyword evidence="3" id="KW-1185">Reference proteome</keyword>
<comment type="caution">
    <text evidence="2">The sequence shown here is derived from an EMBL/GenBank/DDBJ whole genome shotgun (WGS) entry which is preliminary data.</text>
</comment>
<gene>
    <name evidence="2" type="ORF">D9619_006874</name>
</gene>
<reference evidence="2 3" key="1">
    <citation type="journal article" date="2020" name="ISME J.">
        <title>Uncovering the hidden diversity of litter-decomposition mechanisms in mushroom-forming fungi.</title>
        <authorList>
            <person name="Floudas D."/>
            <person name="Bentzer J."/>
            <person name="Ahren D."/>
            <person name="Johansson T."/>
            <person name="Persson P."/>
            <person name="Tunlid A."/>
        </authorList>
    </citation>
    <scope>NUCLEOTIDE SEQUENCE [LARGE SCALE GENOMIC DNA]</scope>
    <source>
        <strain evidence="2 3">CBS 101986</strain>
    </source>
</reference>
<dbReference type="OrthoDB" id="5340163at2759"/>
<evidence type="ECO:0000313" key="2">
    <source>
        <dbReference type="EMBL" id="KAF5316372.1"/>
    </source>
</evidence>
<evidence type="ECO:0000256" key="1">
    <source>
        <dbReference type="SAM" id="MobiDB-lite"/>
    </source>
</evidence>